<dbReference type="EMBL" id="PKPP01007199">
    <property type="protein sequence ID" value="PWA54079.1"/>
    <property type="molecule type" value="Genomic_DNA"/>
</dbReference>
<dbReference type="Proteomes" id="UP000245207">
    <property type="component" value="Unassembled WGS sequence"/>
</dbReference>
<keyword evidence="1" id="KW-0808">Transferase</keyword>
<dbReference type="AlphaFoldDB" id="A0A2U1LYJ6"/>
<name>A0A2U1LYJ6_ARTAN</name>
<dbReference type="PANTHER" id="PTHR33116">
    <property type="entry name" value="REVERSE TRANSCRIPTASE ZINC-BINDING DOMAIN-CONTAINING PROTEIN-RELATED-RELATED"/>
    <property type="match status" value="1"/>
</dbReference>
<evidence type="ECO:0000313" key="1">
    <source>
        <dbReference type="EMBL" id="PWA54079.1"/>
    </source>
</evidence>
<accession>A0A2U1LYJ6</accession>
<dbReference type="STRING" id="35608.A0A2U1LYJ6"/>
<keyword evidence="1" id="KW-0548">Nucleotidyltransferase</keyword>
<protein>
    <submittedName>
        <fullName evidence="1">Reverse transcriptase domain, Reverse transcriptase zinc-binding domain protein</fullName>
    </submittedName>
</protein>
<organism evidence="1 2">
    <name type="scientific">Artemisia annua</name>
    <name type="common">Sweet wormwood</name>
    <dbReference type="NCBI Taxonomy" id="35608"/>
    <lineage>
        <taxon>Eukaryota</taxon>
        <taxon>Viridiplantae</taxon>
        <taxon>Streptophyta</taxon>
        <taxon>Embryophyta</taxon>
        <taxon>Tracheophyta</taxon>
        <taxon>Spermatophyta</taxon>
        <taxon>Magnoliopsida</taxon>
        <taxon>eudicotyledons</taxon>
        <taxon>Gunneridae</taxon>
        <taxon>Pentapetalae</taxon>
        <taxon>asterids</taxon>
        <taxon>campanulids</taxon>
        <taxon>Asterales</taxon>
        <taxon>Asteraceae</taxon>
        <taxon>Asteroideae</taxon>
        <taxon>Anthemideae</taxon>
        <taxon>Artemisiinae</taxon>
        <taxon>Artemisia</taxon>
    </lineage>
</organism>
<proteinExistence type="predicted"/>
<reference evidence="1 2" key="1">
    <citation type="journal article" date="2018" name="Mol. Plant">
        <title>The genome of Artemisia annua provides insight into the evolution of Asteraceae family and artemisinin biosynthesis.</title>
        <authorList>
            <person name="Shen Q."/>
            <person name="Zhang L."/>
            <person name="Liao Z."/>
            <person name="Wang S."/>
            <person name="Yan T."/>
            <person name="Shi P."/>
            <person name="Liu M."/>
            <person name="Fu X."/>
            <person name="Pan Q."/>
            <person name="Wang Y."/>
            <person name="Lv Z."/>
            <person name="Lu X."/>
            <person name="Zhang F."/>
            <person name="Jiang W."/>
            <person name="Ma Y."/>
            <person name="Chen M."/>
            <person name="Hao X."/>
            <person name="Li L."/>
            <person name="Tang Y."/>
            <person name="Lv G."/>
            <person name="Zhou Y."/>
            <person name="Sun X."/>
            <person name="Brodelius P.E."/>
            <person name="Rose J.K.C."/>
            <person name="Tang K."/>
        </authorList>
    </citation>
    <scope>NUCLEOTIDE SEQUENCE [LARGE SCALE GENOMIC DNA]</scope>
    <source>
        <strain evidence="2">cv. Huhao1</strain>
        <tissue evidence="1">Leaf</tissue>
    </source>
</reference>
<dbReference type="OrthoDB" id="1109375at2759"/>
<keyword evidence="2" id="KW-1185">Reference proteome</keyword>
<dbReference type="GO" id="GO:0003964">
    <property type="term" value="F:RNA-directed DNA polymerase activity"/>
    <property type="evidence" value="ECO:0007669"/>
    <property type="project" value="UniProtKB-KW"/>
</dbReference>
<sequence>MNEAEDLEHLFFKCEFSEGVWKRIKDRARINNTHVSWDDTVKDLIETNNGNNIGSVVKRLCFAASVYSIWRERNCRTFRDTKREVTDVVNTMFETVKMKLLSLTVKNSIAVREVESDWAIVCRKSK</sequence>
<evidence type="ECO:0000313" key="2">
    <source>
        <dbReference type="Proteomes" id="UP000245207"/>
    </source>
</evidence>
<dbReference type="PANTHER" id="PTHR33116:SF84">
    <property type="entry name" value="RNA-DIRECTED DNA POLYMERASE"/>
    <property type="match status" value="1"/>
</dbReference>
<comment type="caution">
    <text evidence="1">The sequence shown here is derived from an EMBL/GenBank/DDBJ whole genome shotgun (WGS) entry which is preliminary data.</text>
</comment>
<gene>
    <name evidence="1" type="ORF">CTI12_AA441500</name>
</gene>
<keyword evidence="1" id="KW-0695">RNA-directed DNA polymerase</keyword>